<dbReference type="RefSeq" id="WP_046477940.1">
    <property type="nucleotide sequence ID" value="NZ_LN829118.1"/>
</dbReference>
<dbReference type="OrthoDB" id="9795838at2"/>
<dbReference type="PANTHER" id="PTHR39323">
    <property type="entry name" value="BLR1149 PROTEIN"/>
    <property type="match status" value="1"/>
</dbReference>
<dbReference type="PANTHER" id="PTHR39323:SF1">
    <property type="entry name" value="BLR1149 PROTEIN"/>
    <property type="match status" value="1"/>
</dbReference>
<dbReference type="Gene3D" id="3.60.21.10">
    <property type="match status" value="1"/>
</dbReference>
<reference evidence="3" key="1">
    <citation type="submission" date="2015-02" db="EMBL/GenBank/DDBJ databases">
        <authorList>
            <person name="Chooi Y.-H."/>
        </authorList>
    </citation>
    <scope>NUCLEOTIDE SEQUENCE [LARGE SCALE GENOMIC DNA]</scope>
    <source>
        <strain evidence="3">strain Y</strain>
    </source>
</reference>
<dbReference type="EMBL" id="LN829119">
    <property type="protein sequence ID" value="CPR18626.1"/>
    <property type="molecule type" value="Genomic_DNA"/>
</dbReference>
<dbReference type="GO" id="GO:0016787">
    <property type="term" value="F:hydrolase activity"/>
    <property type="evidence" value="ECO:0007669"/>
    <property type="project" value="InterPro"/>
</dbReference>
<dbReference type="Proteomes" id="UP000033187">
    <property type="component" value="Chromosome 1"/>
</dbReference>
<dbReference type="InterPro" id="IPR004843">
    <property type="entry name" value="Calcineurin-like_PHP"/>
</dbReference>
<sequence length="242" mass="26543">MPGVAARNASADAFGRQPIVIGSETLIADLSGALYWPARQILIVADLHFEKGSSYARHGQFLPPYDTRDTLQRLAALLKRYNDARTLIALGDSLHDRSAHQRLAPDDFAMLRELQAVCDWLWVCGNHDPVVDISLGGRVTDIVEIGGLVLRHAPSPARDCYEIAGHLHPAARIVQHGCSIRRPCFVGDRSRLVLPAFGAYTGGLNVLDPAFLPLWTEEAGFSVWMLGQDGVYPVPVAMLRED</sequence>
<dbReference type="KEGG" id="fil:BN1229_v1_1791"/>
<dbReference type="InterPro" id="IPR026336">
    <property type="entry name" value="PdeM-like"/>
</dbReference>
<dbReference type="InterPro" id="IPR029052">
    <property type="entry name" value="Metallo-depent_PP-like"/>
</dbReference>
<name>A0A0D6JF56_9HYPH</name>
<dbReference type="InterPro" id="IPR024173">
    <property type="entry name" value="Pesterase_MJ0037-like"/>
</dbReference>
<accession>A0A0D6JF56</accession>
<dbReference type="KEGG" id="fiy:BN1229_v1_1795"/>
<dbReference type="SUPFAM" id="SSF56300">
    <property type="entry name" value="Metallo-dependent phosphatases"/>
    <property type="match status" value="1"/>
</dbReference>
<organism evidence="2 3">
    <name type="scientific">Candidatus Filomicrobium marinum</name>
    <dbReference type="NCBI Taxonomy" id="1608628"/>
    <lineage>
        <taxon>Bacteria</taxon>
        <taxon>Pseudomonadati</taxon>
        <taxon>Pseudomonadota</taxon>
        <taxon>Alphaproteobacteria</taxon>
        <taxon>Hyphomicrobiales</taxon>
        <taxon>Hyphomicrobiaceae</taxon>
        <taxon>Filomicrobium</taxon>
    </lineage>
</organism>
<gene>
    <name evidence="2" type="ORF">YBN1229_v1_1795</name>
</gene>
<dbReference type="PIRSF" id="PIRSF000887">
    <property type="entry name" value="Pesterase_MJ0037"/>
    <property type="match status" value="1"/>
</dbReference>
<keyword evidence="3" id="KW-1185">Reference proteome</keyword>
<dbReference type="NCBIfam" id="TIGR04123">
    <property type="entry name" value="P_estr_lig_assc"/>
    <property type="match status" value="1"/>
</dbReference>
<evidence type="ECO:0000313" key="2">
    <source>
        <dbReference type="EMBL" id="CPR18626.1"/>
    </source>
</evidence>
<evidence type="ECO:0000313" key="3">
    <source>
        <dbReference type="Proteomes" id="UP000033187"/>
    </source>
</evidence>
<proteinExistence type="predicted"/>
<feature type="domain" description="Calcineurin-like phosphoesterase" evidence="1">
    <location>
        <begin position="41"/>
        <end position="137"/>
    </location>
</feature>
<evidence type="ECO:0000259" key="1">
    <source>
        <dbReference type="Pfam" id="PF00149"/>
    </source>
</evidence>
<protein>
    <recommendedName>
        <fullName evidence="1">Calcineurin-like phosphoesterase domain-containing protein</fullName>
    </recommendedName>
</protein>
<dbReference type="Pfam" id="PF00149">
    <property type="entry name" value="Metallophos"/>
    <property type="match status" value="1"/>
</dbReference>
<dbReference type="AlphaFoldDB" id="A0A0D6JF56"/>